<evidence type="ECO:0000256" key="7">
    <source>
        <dbReference type="ARBA" id="ARBA00023128"/>
    </source>
</evidence>
<evidence type="ECO:0000256" key="4">
    <source>
        <dbReference type="ARBA" id="ARBA00022692"/>
    </source>
</evidence>
<dbReference type="InterPro" id="IPR018108">
    <property type="entry name" value="MCP_transmembrane"/>
</dbReference>
<dbReference type="GO" id="GO:0031966">
    <property type="term" value="C:mitochondrial membrane"/>
    <property type="evidence" value="ECO:0007669"/>
    <property type="project" value="UniProtKB-SubCell"/>
</dbReference>
<dbReference type="GO" id="GO:1902603">
    <property type="term" value="P:carnitine transmembrane transport"/>
    <property type="evidence" value="ECO:0007669"/>
    <property type="project" value="TreeGrafter"/>
</dbReference>
<feature type="repeat" description="Solcar" evidence="9">
    <location>
        <begin position="289"/>
        <end position="374"/>
    </location>
</feature>
<evidence type="ECO:0000256" key="5">
    <source>
        <dbReference type="ARBA" id="ARBA00022737"/>
    </source>
</evidence>
<feature type="repeat" description="Solcar" evidence="9">
    <location>
        <begin position="191"/>
        <end position="275"/>
    </location>
</feature>
<keyword evidence="5" id="KW-0677">Repeat</keyword>
<gene>
    <name evidence="11" type="ORF">SEMRO_2630_G333110.1</name>
</gene>
<dbReference type="Proteomes" id="UP001153069">
    <property type="component" value="Unassembled WGS sequence"/>
</dbReference>
<feature type="repeat" description="Solcar" evidence="9">
    <location>
        <begin position="95"/>
        <end position="179"/>
    </location>
</feature>
<dbReference type="OrthoDB" id="14252at2759"/>
<evidence type="ECO:0000256" key="1">
    <source>
        <dbReference type="ARBA" id="ARBA00004225"/>
    </source>
</evidence>
<dbReference type="PANTHER" id="PTHR45624">
    <property type="entry name" value="MITOCHONDRIAL BASIC AMINO ACIDS TRANSPORTER-RELATED"/>
    <property type="match status" value="1"/>
</dbReference>
<dbReference type="PANTHER" id="PTHR45624:SF4">
    <property type="entry name" value="CONGESTED-LIKE TRACHEA PROTEIN-RELATED"/>
    <property type="match status" value="1"/>
</dbReference>
<dbReference type="InterPro" id="IPR023395">
    <property type="entry name" value="MCP_dom_sf"/>
</dbReference>
<dbReference type="GO" id="GO:0015227">
    <property type="term" value="F:O-acyl-L-carnitine transmembrane transporter activity"/>
    <property type="evidence" value="ECO:0007669"/>
    <property type="project" value="TreeGrafter"/>
</dbReference>
<sequence length="379" mass="40454">MFTSPSELCEDVFRKASMTPHGSCPSQSSLNSLPAASSTGGHQQSNSCWHQSHLLLCCCCPSSLTETTPVIPSPTMVSSEEAKTKEVAKPAPKQESALKSFLSGGFGGVCIVLVGHPLDLVKVRMQTGVVKGNSVFGVLGKTMRNEGIAGLYRGVSAPLLAVSPMFAVSFWGYDMGQRMVRWYDDQPVAPLSISQCVVAGGLSAIPTTALMAPSERIKCLLQVPNHPYKGFWDCTTQVLRQGGVRSLFKGTVLTLMRDTPGSMAWFGVYEYAKKEMMRVQGIDPATGTLSPLAVLSAGGLAGMACWTVAIPSDVLKSRYQSAPEGTYTGLMHVYSEVIKTEGIGGFFTGIRPALIRAFPANAACFFGMEVARKALAFLD</sequence>
<keyword evidence="7" id="KW-0496">Mitochondrion</keyword>
<evidence type="ECO:0000256" key="10">
    <source>
        <dbReference type="RuleBase" id="RU000488"/>
    </source>
</evidence>
<dbReference type="EMBL" id="CAICTM010002628">
    <property type="protein sequence ID" value="CAB9529802.1"/>
    <property type="molecule type" value="Genomic_DNA"/>
</dbReference>
<keyword evidence="4 9" id="KW-0812">Transmembrane</keyword>
<keyword evidence="12" id="KW-1185">Reference proteome</keyword>
<dbReference type="Gene3D" id="1.50.40.10">
    <property type="entry name" value="Mitochondrial carrier domain"/>
    <property type="match status" value="2"/>
</dbReference>
<proteinExistence type="inferred from homology"/>
<keyword evidence="6" id="KW-1133">Transmembrane helix</keyword>
<dbReference type="SUPFAM" id="SSF103506">
    <property type="entry name" value="Mitochondrial carrier"/>
    <property type="match status" value="1"/>
</dbReference>
<dbReference type="InterPro" id="IPR050567">
    <property type="entry name" value="Mitochondrial_Carrier"/>
</dbReference>
<keyword evidence="3 10" id="KW-0813">Transport</keyword>
<evidence type="ECO:0000256" key="8">
    <source>
        <dbReference type="ARBA" id="ARBA00023136"/>
    </source>
</evidence>
<reference evidence="11" key="1">
    <citation type="submission" date="2020-06" db="EMBL/GenBank/DDBJ databases">
        <authorList>
            <consortium name="Plant Systems Biology data submission"/>
        </authorList>
    </citation>
    <scope>NUCLEOTIDE SEQUENCE</scope>
    <source>
        <strain evidence="11">D6</strain>
    </source>
</reference>
<dbReference type="GO" id="GO:0006839">
    <property type="term" value="P:mitochondrial transport"/>
    <property type="evidence" value="ECO:0007669"/>
    <property type="project" value="TreeGrafter"/>
</dbReference>
<evidence type="ECO:0000256" key="9">
    <source>
        <dbReference type="PROSITE-ProRule" id="PRU00282"/>
    </source>
</evidence>
<evidence type="ECO:0000313" key="12">
    <source>
        <dbReference type="Proteomes" id="UP001153069"/>
    </source>
</evidence>
<evidence type="ECO:0000313" key="11">
    <source>
        <dbReference type="EMBL" id="CAB9529802.1"/>
    </source>
</evidence>
<comment type="caution">
    <text evidence="11">The sequence shown here is derived from an EMBL/GenBank/DDBJ whole genome shotgun (WGS) entry which is preliminary data.</text>
</comment>
<dbReference type="Pfam" id="PF00153">
    <property type="entry name" value="Mito_carr"/>
    <property type="match status" value="3"/>
</dbReference>
<evidence type="ECO:0000256" key="6">
    <source>
        <dbReference type="ARBA" id="ARBA00022989"/>
    </source>
</evidence>
<protein>
    <submittedName>
        <fullName evidence="11">Congested-like trachea protein</fullName>
    </submittedName>
</protein>
<dbReference type="PROSITE" id="PS50920">
    <property type="entry name" value="SOLCAR"/>
    <property type="match status" value="3"/>
</dbReference>
<organism evidence="11 12">
    <name type="scientific">Seminavis robusta</name>
    <dbReference type="NCBI Taxonomy" id="568900"/>
    <lineage>
        <taxon>Eukaryota</taxon>
        <taxon>Sar</taxon>
        <taxon>Stramenopiles</taxon>
        <taxon>Ochrophyta</taxon>
        <taxon>Bacillariophyta</taxon>
        <taxon>Bacillariophyceae</taxon>
        <taxon>Bacillariophycidae</taxon>
        <taxon>Naviculales</taxon>
        <taxon>Naviculaceae</taxon>
        <taxon>Seminavis</taxon>
    </lineage>
</organism>
<comment type="subcellular location">
    <subcellularLocation>
        <location evidence="1">Mitochondrion membrane</location>
        <topology evidence="1">Multi-pass membrane protein</topology>
    </subcellularLocation>
</comment>
<name>A0A9N8EZ81_9STRA</name>
<evidence type="ECO:0000256" key="3">
    <source>
        <dbReference type="ARBA" id="ARBA00022448"/>
    </source>
</evidence>
<comment type="similarity">
    <text evidence="2 10">Belongs to the mitochondrial carrier (TC 2.A.29) family.</text>
</comment>
<accession>A0A9N8EZ81</accession>
<evidence type="ECO:0000256" key="2">
    <source>
        <dbReference type="ARBA" id="ARBA00006375"/>
    </source>
</evidence>
<keyword evidence="8 9" id="KW-0472">Membrane</keyword>
<dbReference type="AlphaFoldDB" id="A0A9N8EZ81"/>